<accession>A0ABP0MJ52</accession>
<comment type="caution">
    <text evidence="2">The sequence shown here is derived from an EMBL/GenBank/DDBJ whole genome shotgun (WGS) entry which is preliminary data.</text>
</comment>
<dbReference type="EMBL" id="CAXAMM010021557">
    <property type="protein sequence ID" value="CAK9050150.1"/>
    <property type="molecule type" value="Genomic_DNA"/>
</dbReference>
<protein>
    <submittedName>
        <fullName evidence="2">Uncharacterized protein</fullName>
    </submittedName>
</protein>
<name>A0ABP0MJ52_9DINO</name>
<gene>
    <name evidence="2" type="ORF">SCF082_LOCUS27694</name>
</gene>
<feature type="region of interest" description="Disordered" evidence="1">
    <location>
        <begin position="20"/>
        <end position="50"/>
    </location>
</feature>
<organism evidence="2 3">
    <name type="scientific">Durusdinium trenchii</name>
    <dbReference type="NCBI Taxonomy" id="1381693"/>
    <lineage>
        <taxon>Eukaryota</taxon>
        <taxon>Sar</taxon>
        <taxon>Alveolata</taxon>
        <taxon>Dinophyceae</taxon>
        <taxon>Suessiales</taxon>
        <taxon>Symbiodiniaceae</taxon>
        <taxon>Durusdinium</taxon>
    </lineage>
</organism>
<dbReference type="Proteomes" id="UP001642464">
    <property type="component" value="Unassembled WGS sequence"/>
</dbReference>
<evidence type="ECO:0000256" key="1">
    <source>
        <dbReference type="SAM" id="MobiDB-lite"/>
    </source>
</evidence>
<evidence type="ECO:0000313" key="3">
    <source>
        <dbReference type="Proteomes" id="UP001642464"/>
    </source>
</evidence>
<evidence type="ECO:0000313" key="2">
    <source>
        <dbReference type="EMBL" id="CAK9050150.1"/>
    </source>
</evidence>
<feature type="compositionally biased region" description="Basic and acidic residues" evidence="1">
    <location>
        <begin position="33"/>
        <end position="49"/>
    </location>
</feature>
<proteinExistence type="predicted"/>
<keyword evidence="3" id="KW-1185">Reference proteome</keyword>
<sequence length="163" mass="18011">MACLDERCAEEVSVDLEELLKSPPLQPDGDPEDTPKVLDESPRMPRVEENSLPDIMTNLLNELFDVFPAPFDVEASDAFDGHFQSSLAERSSYPPGFGPMHPGSPAIEESKLGASSVLLRPVPMQFYAQPDRAYKKELVQAVAWVSAAVQKKRARPELGELMN</sequence>
<reference evidence="2 3" key="1">
    <citation type="submission" date="2024-02" db="EMBL/GenBank/DDBJ databases">
        <authorList>
            <person name="Chen Y."/>
            <person name="Shah S."/>
            <person name="Dougan E. K."/>
            <person name="Thang M."/>
            <person name="Chan C."/>
        </authorList>
    </citation>
    <scope>NUCLEOTIDE SEQUENCE [LARGE SCALE GENOMIC DNA]</scope>
</reference>